<reference evidence="3" key="1">
    <citation type="submission" date="2015-10" db="EMBL/GenBank/DDBJ databases">
        <authorList>
            <person name="Devillers H."/>
        </authorList>
    </citation>
    <scope>NUCLEOTIDE SEQUENCE [LARGE SCALE GENOMIC DNA]</scope>
</reference>
<sequence>MLFNFNEMNGIKNERVEPLGLEVYSVEATTPMKPLDGLSFFSTEDYRALYLECHSQSLSRSYSTREKNHEDDEDYSTIEGASDSSRKPSWESTESRACCVASCVGAFDSVSPFETDDKSEPSKDEATDHLLIREGDIRSASRTNMTLVPLKINFEFWNPIGCSNEVSKYCSASAETRRFLNIKKTIQNNVVHFNFQLEESLNLQSPKKGEMRISLINWKVNPLTFDNSSLNRYNYDDSGDQLTEMVFLTVSEFISVIRFILRDLDKGNPELHFKLKRDFPASLSYDPYLPNRIRSNIREFLKGKTLRSSISNDLAEKLLPSQIDFMVGLFEQISNYEVEKPARRNSQLSVLKLVDFEKAVKKCVSFYFFALPNAQS</sequence>
<gene>
    <name evidence="2" type="ORF">LAQU0_S03e00122g</name>
</gene>
<dbReference type="OrthoDB" id="10348446at2759"/>
<keyword evidence="3" id="KW-1185">Reference proteome</keyword>
<dbReference type="AlphaFoldDB" id="A0A0N7ML54"/>
<evidence type="ECO:0000313" key="3">
    <source>
        <dbReference type="Proteomes" id="UP000236544"/>
    </source>
</evidence>
<name>A0A0N7ML54_9SACH</name>
<dbReference type="Proteomes" id="UP000236544">
    <property type="component" value="Unassembled WGS sequence"/>
</dbReference>
<accession>A0A0N7ML54</accession>
<organism evidence="2 3">
    <name type="scientific">Lachancea quebecensis</name>
    <dbReference type="NCBI Taxonomy" id="1654605"/>
    <lineage>
        <taxon>Eukaryota</taxon>
        <taxon>Fungi</taxon>
        <taxon>Dikarya</taxon>
        <taxon>Ascomycota</taxon>
        <taxon>Saccharomycotina</taxon>
        <taxon>Saccharomycetes</taxon>
        <taxon>Saccharomycetales</taxon>
        <taxon>Saccharomycetaceae</taxon>
        <taxon>Lachancea</taxon>
    </lineage>
</organism>
<feature type="region of interest" description="Disordered" evidence="1">
    <location>
        <begin position="61"/>
        <end position="89"/>
    </location>
</feature>
<evidence type="ECO:0000313" key="2">
    <source>
        <dbReference type="EMBL" id="CUS21331.1"/>
    </source>
</evidence>
<protein>
    <submittedName>
        <fullName evidence="2">LAQU0S03e00122g1_1</fullName>
    </submittedName>
</protein>
<proteinExistence type="predicted"/>
<evidence type="ECO:0000256" key="1">
    <source>
        <dbReference type="SAM" id="MobiDB-lite"/>
    </source>
</evidence>
<dbReference type="EMBL" id="LN890565">
    <property type="protein sequence ID" value="CUS21331.1"/>
    <property type="molecule type" value="Genomic_DNA"/>
</dbReference>